<keyword evidence="1" id="KW-0880">Kelch repeat</keyword>
<dbReference type="AlphaFoldDB" id="A0AAV7ZL90"/>
<dbReference type="SUPFAM" id="SSF54695">
    <property type="entry name" value="POZ domain"/>
    <property type="match status" value="1"/>
</dbReference>
<gene>
    <name evidence="4" type="ORF">M0812_13849</name>
</gene>
<dbReference type="InterPro" id="IPR015915">
    <property type="entry name" value="Kelch-typ_b-propeller"/>
</dbReference>
<proteinExistence type="predicted"/>
<sequence>MDTNHNNLFEWKNYKLPNQPPGRASHQATRYKNRMIVVGGGREGYTFEDIHSLDLQTMEWTEITPSKGKFQGCCHTLLTYGDKLWVYGGIVEERRSILRDLQSFDLKTYQWEQVQTQGQNPSYLYHHTANVWDHNMIIYGGRSSQWFNLGVYYFDFKTSKWRITIGNSQKKIPTPRYLHSSVVYDNKLWVFGGLSIDDKELNDLNYFDLVEETWNLVKPQNEGPSPRRSHRAILTSKNTMMLFGGFGNDLWFNDLWEFDFKTLIWRKHEYYNEENSKDIPTNRRVVSLIEDPENDKIIIFAGYLQEEDYTDQLYIFNLSNQIVRDFHIFLNKQVLCDLKVKTNEKGKTYGVHKCILDVRLGENGEVDKFLKQAKEEDPETVWSKIEEIYCGKSTKFTLSKNTFPKKLEKRIEIDFQKLYANKKNTDFQIIIENDGEKFNKKKLKNPKKQMINAHQAILAARSNLYYSFLNFMGKGLNSVTETSGLNLESLNIILYFIYTDNIDVKTISEPILEKLSNSWMFYQLSNDRLNLLLEQIYNEKKK</sequence>
<reference evidence="4" key="1">
    <citation type="submission" date="2022-08" db="EMBL/GenBank/DDBJ databases">
        <title>Novel sulphate-reducing endosymbionts in the free-living metamonad Anaeramoeba.</title>
        <authorList>
            <person name="Jerlstrom-Hultqvist J."/>
            <person name="Cepicka I."/>
            <person name="Gallot-Lavallee L."/>
            <person name="Salas-Leiva D."/>
            <person name="Curtis B.A."/>
            <person name="Zahonova K."/>
            <person name="Pipaliya S."/>
            <person name="Dacks J."/>
            <person name="Roger A.J."/>
        </authorList>
    </citation>
    <scope>NUCLEOTIDE SEQUENCE</scope>
    <source>
        <strain evidence="4">Busselton2</strain>
    </source>
</reference>
<comment type="caution">
    <text evidence="4">The sequence shown here is derived from an EMBL/GenBank/DDBJ whole genome shotgun (WGS) entry which is preliminary data.</text>
</comment>
<dbReference type="Gene3D" id="3.30.710.10">
    <property type="entry name" value="Potassium Channel Kv1.1, Chain A"/>
    <property type="match status" value="1"/>
</dbReference>
<protein>
    <submittedName>
        <fullName evidence="4">Kelch repeat protein</fullName>
    </submittedName>
</protein>
<dbReference type="Gene3D" id="2.120.10.80">
    <property type="entry name" value="Kelch-type beta propeller"/>
    <property type="match status" value="2"/>
</dbReference>
<evidence type="ECO:0000313" key="4">
    <source>
        <dbReference type="EMBL" id="KAJ3441831.1"/>
    </source>
</evidence>
<dbReference type="EMBL" id="JANTQA010000029">
    <property type="protein sequence ID" value="KAJ3441831.1"/>
    <property type="molecule type" value="Genomic_DNA"/>
</dbReference>
<evidence type="ECO:0000256" key="1">
    <source>
        <dbReference type="ARBA" id="ARBA00022441"/>
    </source>
</evidence>
<dbReference type="Pfam" id="PF00651">
    <property type="entry name" value="BTB"/>
    <property type="match status" value="1"/>
</dbReference>
<dbReference type="Proteomes" id="UP001146793">
    <property type="component" value="Unassembled WGS sequence"/>
</dbReference>
<dbReference type="InterPro" id="IPR011333">
    <property type="entry name" value="SKP1/BTB/POZ_sf"/>
</dbReference>
<dbReference type="PANTHER" id="PTHR46093">
    <property type="entry name" value="ACYL-COA-BINDING DOMAIN-CONTAINING PROTEIN 5"/>
    <property type="match status" value="1"/>
</dbReference>
<feature type="domain" description="BTB" evidence="3">
    <location>
        <begin position="425"/>
        <end position="506"/>
    </location>
</feature>
<organism evidence="4 5">
    <name type="scientific">Anaeramoeba flamelloides</name>
    <dbReference type="NCBI Taxonomy" id="1746091"/>
    <lineage>
        <taxon>Eukaryota</taxon>
        <taxon>Metamonada</taxon>
        <taxon>Anaeramoebidae</taxon>
        <taxon>Anaeramoeba</taxon>
    </lineage>
</organism>
<evidence type="ECO:0000313" key="5">
    <source>
        <dbReference type="Proteomes" id="UP001146793"/>
    </source>
</evidence>
<dbReference type="SUPFAM" id="SSF50965">
    <property type="entry name" value="Galactose oxidase, central domain"/>
    <property type="match status" value="1"/>
</dbReference>
<keyword evidence="2" id="KW-0677">Repeat</keyword>
<dbReference type="InterPro" id="IPR000210">
    <property type="entry name" value="BTB/POZ_dom"/>
</dbReference>
<dbReference type="CDD" id="cd18186">
    <property type="entry name" value="BTB_POZ_ZBTB_KLHL-like"/>
    <property type="match status" value="1"/>
</dbReference>
<dbReference type="Pfam" id="PF24681">
    <property type="entry name" value="Kelch_KLHDC2_KLHL20_DRC7"/>
    <property type="match status" value="1"/>
</dbReference>
<evidence type="ECO:0000259" key="3">
    <source>
        <dbReference type="PROSITE" id="PS50097"/>
    </source>
</evidence>
<accession>A0AAV7ZL90</accession>
<dbReference type="PANTHER" id="PTHR46093:SF18">
    <property type="entry name" value="FIBRONECTIN TYPE-III DOMAIN-CONTAINING PROTEIN"/>
    <property type="match status" value="1"/>
</dbReference>
<name>A0AAV7ZL90_9EUKA</name>
<evidence type="ECO:0000256" key="2">
    <source>
        <dbReference type="ARBA" id="ARBA00022737"/>
    </source>
</evidence>
<dbReference type="InterPro" id="IPR011043">
    <property type="entry name" value="Gal_Oxase/kelch_b-propeller"/>
</dbReference>
<dbReference type="PROSITE" id="PS50097">
    <property type="entry name" value="BTB"/>
    <property type="match status" value="1"/>
</dbReference>